<dbReference type="InterPro" id="IPR011033">
    <property type="entry name" value="PRC_barrel-like_sf"/>
</dbReference>
<dbReference type="PANTHER" id="PTHR36505">
    <property type="entry name" value="BLR1072 PROTEIN"/>
    <property type="match status" value="1"/>
</dbReference>
<name>A0A6J5F0M2_9BURK</name>
<dbReference type="EMBL" id="CADIKF010000076">
    <property type="protein sequence ID" value="CAB3771102.1"/>
    <property type="molecule type" value="Genomic_DNA"/>
</dbReference>
<evidence type="ECO:0000313" key="3">
    <source>
        <dbReference type="Proteomes" id="UP000494329"/>
    </source>
</evidence>
<feature type="domain" description="PRC-barrel" evidence="1">
    <location>
        <begin position="33"/>
        <end position="98"/>
    </location>
</feature>
<evidence type="ECO:0000313" key="2">
    <source>
        <dbReference type="EMBL" id="CAB3771102.1"/>
    </source>
</evidence>
<accession>A0A6J5F0M2</accession>
<proteinExistence type="predicted"/>
<keyword evidence="3" id="KW-1185">Reference proteome</keyword>
<dbReference type="AlphaFoldDB" id="A0A6J5F0M2"/>
<protein>
    <recommendedName>
        <fullName evidence="1">PRC-barrel domain-containing protein</fullName>
    </recommendedName>
</protein>
<dbReference type="Gene3D" id="2.30.30.240">
    <property type="entry name" value="PRC-barrel domain"/>
    <property type="match status" value="1"/>
</dbReference>
<dbReference type="Proteomes" id="UP000494329">
    <property type="component" value="Unassembled WGS sequence"/>
</dbReference>
<reference evidence="2 3" key="1">
    <citation type="submission" date="2020-04" db="EMBL/GenBank/DDBJ databases">
        <authorList>
            <person name="De Canck E."/>
        </authorList>
    </citation>
    <scope>NUCLEOTIDE SEQUENCE [LARGE SCALE GENOMIC DNA]</scope>
    <source>
        <strain evidence="2 3">LMG 29739</strain>
    </source>
</reference>
<dbReference type="InterPro" id="IPR027275">
    <property type="entry name" value="PRC-brl_dom"/>
</dbReference>
<gene>
    <name evidence="2" type="ORF">LMG29739_05945</name>
</gene>
<sequence length="174" mass="18239">MTMLNQPATNPTADTGARVVGKGAATAAGPGPDVMASATLDGNKVLTADGETAGKVKDIMLDVRSGRIAYVVMSSGGFLGIGDKLFAIPWSALTLDTDRSCFVLNVDVQRIKDAPGFDQDQWPTMADPGWAASVHEYYGSEPYWGGRGALHDPLADPLGEMGDALEGGRGEVRR</sequence>
<dbReference type="PANTHER" id="PTHR36505:SF1">
    <property type="entry name" value="BLR1072 PROTEIN"/>
    <property type="match status" value="1"/>
</dbReference>
<dbReference type="Pfam" id="PF05239">
    <property type="entry name" value="PRC"/>
    <property type="match status" value="1"/>
</dbReference>
<evidence type="ECO:0000259" key="1">
    <source>
        <dbReference type="Pfam" id="PF05239"/>
    </source>
</evidence>
<organism evidence="2 3">
    <name type="scientific">Paraburkholderia solisilvae</name>
    <dbReference type="NCBI Taxonomy" id="624376"/>
    <lineage>
        <taxon>Bacteria</taxon>
        <taxon>Pseudomonadati</taxon>
        <taxon>Pseudomonadota</taxon>
        <taxon>Betaproteobacteria</taxon>
        <taxon>Burkholderiales</taxon>
        <taxon>Burkholderiaceae</taxon>
        <taxon>Paraburkholderia</taxon>
    </lineage>
</organism>
<dbReference type="SUPFAM" id="SSF50346">
    <property type="entry name" value="PRC-barrel domain"/>
    <property type="match status" value="1"/>
</dbReference>